<dbReference type="InterPro" id="IPR051913">
    <property type="entry name" value="GH2_Domain-Containing"/>
</dbReference>
<dbReference type="RefSeq" id="WP_187967322.1">
    <property type="nucleotide sequence ID" value="NZ_JACVDC010000095.1"/>
</dbReference>
<keyword evidence="10" id="KW-1185">Reference proteome</keyword>
<dbReference type="SUPFAM" id="SSF49785">
    <property type="entry name" value="Galactose-binding domain-like"/>
    <property type="match status" value="1"/>
</dbReference>
<accession>A0A926JV92</accession>
<dbReference type="Proteomes" id="UP000653730">
    <property type="component" value="Unassembled WGS sequence"/>
</dbReference>
<dbReference type="GO" id="GO:0005975">
    <property type="term" value="P:carbohydrate metabolic process"/>
    <property type="evidence" value="ECO:0007669"/>
    <property type="project" value="InterPro"/>
</dbReference>
<reference evidence="9 10" key="1">
    <citation type="submission" date="2020-09" db="EMBL/GenBank/DDBJ databases">
        <title>Sinomicrobium weinanense sp. nov., a halophilic bacteria isolated from saline-alkali soil.</title>
        <authorList>
            <person name="Wu P."/>
            <person name="Ren H."/>
            <person name="Mei Y."/>
            <person name="Liang Y."/>
            <person name="Chen Z."/>
        </authorList>
    </citation>
    <scope>NUCLEOTIDE SEQUENCE [LARGE SCALE GENOMIC DNA]</scope>
    <source>
        <strain evidence="9 10">FJxs</strain>
    </source>
</reference>
<dbReference type="SUPFAM" id="SSF51445">
    <property type="entry name" value="(Trans)glycosidases"/>
    <property type="match status" value="1"/>
</dbReference>
<dbReference type="PANTHER" id="PTHR42732:SF1">
    <property type="entry name" value="BETA-MANNOSIDASE"/>
    <property type="match status" value="1"/>
</dbReference>
<evidence type="ECO:0000259" key="8">
    <source>
        <dbReference type="Pfam" id="PF18565"/>
    </source>
</evidence>
<feature type="domain" description="Glycoside hydrolase family 2 catalytic" evidence="6">
    <location>
        <begin position="310"/>
        <end position="493"/>
    </location>
</feature>
<organism evidence="9 10">
    <name type="scientific">Sinomicrobium weinanense</name>
    <dbReference type="NCBI Taxonomy" id="2842200"/>
    <lineage>
        <taxon>Bacteria</taxon>
        <taxon>Pseudomonadati</taxon>
        <taxon>Bacteroidota</taxon>
        <taxon>Flavobacteriia</taxon>
        <taxon>Flavobacteriales</taxon>
        <taxon>Flavobacteriaceae</taxon>
        <taxon>Sinomicrobium</taxon>
    </lineage>
</organism>
<dbReference type="InterPro" id="IPR032311">
    <property type="entry name" value="DUF4982"/>
</dbReference>
<dbReference type="Gene3D" id="2.60.40.10">
    <property type="entry name" value="Immunoglobulins"/>
    <property type="match status" value="3"/>
</dbReference>
<evidence type="ECO:0000256" key="4">
    <source>
        <dbReference type="SAM" id="MobiDB-lite"/>
    </source>
</evidence>
<dbReference type="Pfam" id="PF16355">
    <property type="entry name" value="DUF4982"/>
    <property type="match status" value="1"/>
</dbReference>
<dbReference type="Gene3D" id="2.60.120.260">
    <property type="entry name" value="Galactose-binding domain-like"/>
    <property type="match status" value="1"/>
</dbReference>
<dbReference type="InterPro" id="IPR006103">
    <property type="entry name" value="Glyco_hydro_2_cat"/>
</dbReference>
<dbReference type="PRINTS" id="PR00132">
    <property type="entry name" value="GLHYDRLASE2"/>
</dbReference>
<dbReference type="InterPro" id="IPR036156">
    <property type="entry name" value="Beta-gal/glucu_dom_sf"/>
</dbReference>
<keyword evidence="3" id="KW-0326">Glycosidase</keyword>
<feature type="domain" description="Glycoside hydrolase family 2 immunoglobulin-like beta-sandwich" evidence="5">
    <location>
        <begin position="201"/>
        <end position="305"/>
    </location>
</feature>
<dbReference type="SUPFAM" id="SSF49303">
    <property type="entry name" value="beta-Galactosidase/glucuronidase domain"/>
    <property type="match status" value="1"/>
</dbReference>
<dbReference type="PANTHER" id="PTHR42732">
    <property type="entry name" value="BETA-GALACTOSIDASE"/>
    <property type="match status" value="1"/>
</dbReference>
<name>A0A926JV92_9FLAO</name>
<sequence>MTRLLYIFVIVTIFFGIPGMAQQDNKVRLNEGWEFLRSDLGGIWEAVRPAEKGRPETVPFWEPVSLPHSFNAEDAVDPDVNYYQGPGWYRTALDIANPFEKGRTLLHFEGAGQKTEVYINMTKVGEHVGGYDEWTVDITEAVEAFKQTEEFRTRFDGKIPLIIRCDNSRDVELIPSDLSDFNLYGGIYRYLNLVYVPGISVDRVFASAGVDEKGREGKLSIRARFYDPSAIGGAKFHIQLLDPQGKLIGSHEGDLRSSDERTPLWETAVKKPELWSPGTPALYTVKIEVKSPGGTSRHTEKIGFRHFEFVKNGPFRLNGERLLLRGTHRHEDHAGVANAMTDEQMREEMLLMKEMGVNFIRLGHYQQSRTILNLCDSLGILVWEEIPWCRGGLGGEIYKQQARRMLTNMIEQHYNHPSVIIWGLGNENDWPGDFPEFDKAKIRAFMTELNDLSHTLDPSRKTAIRRCDFCKDIVDVYSPSIWAGWYRGIYTEYKKVSREEFEKVDHFLHVEWGGDSHARRHSETPDKVLSEIPTGKGADEREGDASLYGGAARVSKDGDWSESYICNLIDWHLKEQETMPWLTGTAYWPFKDFSTPVRPDNPVPYVNQKGVVERDFEKKESYFVFQSYWTDKPMAHIYGHTWPVRWGDEGERKMIKVYSNCDKAELFFNGKSYGVKKRDSRDFPAAGLRWMVEPVTGKNEVKVIAKKGKEVVTDHISFEYQTEKWGAPDHFELQKEKEENGVVTVCARAYDKNGVFCPDADEFIRFSLTGDGELMDNQGTSSGSRKVQLYNGRAMIKVRTNGGSSVIGVRSEKIPSAFLYLGDKKDILKGIHTE</sequence>
<dbReference type="InterPro" id="IPR008979">
    <property type="entry name" value="Galactose-bd-like_sf"/>
</dbReference>
<evidence type="ECO:0000259" key="6">
    <source>
        <dbReference type="Pfam" id="PF02836"/>
    </source>
</evidence>
<dbReference type="Pfam" id="PF00703">
    <property type="entry name" value="Glyco_hydro_2"/>
    <property type="match status" value="1"/>
</dbReference>
<evidence type="ECO:0000256" key="2">
    <source>
        <dbReference type="ARBA" id="ARBA00022801"/>
    </source>
</evidence>
<evidence type="ECO:0000313" key="10">
    <source>
        <dbReference type="Proteomes" id="UP000653730"/>
    </source>
</evidence>
<protein>
    <submittedName>
        <fullName evidence="9">DUF4982 domain-containing protein</fullName>
    </submittedName>
</protein>
<dbReference type="Gene3D" id="3.20.20.80">
    <property type="entry name" value="Glycosidases"/>
    <property type="match status" value="1"/>
</dbReference>
<dbReference type="Pfam" id="PF18565">
    <property type="entry name" value="Glyco_hydro2_C5"/>
    <property type="match status" value="1"/>
</dbReference>
<feature type="compositionally biased region" description="Basic and acidic residues" evidence="4">
    <location>
        <begin position="516"/>
        <end position="529"/>
    </location>
</feature>
<evidence type="ECO:0000256" key="3">
    <source>
        <dbReference type="ARBA" id="ARBA00023295"/>
    </source>
</evidence>
<evidence type="ECO:0000259" key="7">
    <source>
        <dbReference type="Pfam" id="PF16355"/>
    </source>
</evidence>
<dbReference type="EMBL" id="JACVDC010000095">
    <property type="protein sequence ID" value="MBC9798197.1"/>
    <property type="molecule type" value="Genomic_DNA"/>
</dbReference>
<dbReference type="InterPro" id="IPR006102">
    <property type="entry name" value="Ig-like_GH2"/>
</dbReference>
<proteinExistence type="inferred from homology"/>
<dbReference type="InterPro" id="IPR017853">
    <property type="entry name" value="GH"/>
</dbReference>
<dbReference type="GO" id="GO:0004553">
    <property type="term" value="F:hydrolase activity, hydrolyzing O-glycosyl compounds"/>
    <property type="evidence" value="ECO:0007669"/>
    <property type="project" value="InterPro"/>
</dbReference>
<gene>
    <name evidence="9" type="ORF">IBL28_19665</name>
</gene>
<keyword evidence="2" id="KW-0378">Hydrolase</keyword>
<dbReference type="InterPro" id="IPR013783">
    <property type="entry name" value="Ig-like_fold"/>
</dbReference>
<comment type="similarity">
    <text evidence="1">Belongs to the glycosyl hydrolase 2 family.</text>
</comment>
<dbReference type="AlphaFoldDB" id="A0A926JV92"/>
<evidence type="ECO:0000256" key="1">
    <source>
        <dbReference type="ARBA" id="ARBA00007401"/>
    </source>
</evidence>
<feature type="domain" description="DUF4982" evidence="7">
    <location>
        <begin position="650"/>
        <end position="711"/>
    </location>
</feature>
<feature type="region of interest" description="Disordered" evidence="4">
    <location>
        <begin position="516"/>
        <end position="544"/>
    </location>
</feature>
<dbReference type="Pfam" id="PF02836">
    <property type="entry name" value="Glyco_hydro_2_C"/>
    <property type="match status" value="1"/>
</dbReference>
<dbReference type="InterPro" id="IPR006101">
    <property type="entry name" value="Glyco_hydro_2"/>
</dbReference>
<dbReference type="InterPro" id="IPR040605">
    <property type="entry name" value="Glyco_hydro2_dom5"/>
</dbReference>
<comment type="caution">
    <text evidence="9">The sequence shown here is derived from an EMBL/GenBank/DDBJ whole genome shotgun (WGS) entry which is preliminary data.</text>
</comment>
<evidence type="ECO:0000313" key="9">
    <source>
        <dbReference type="EMBL" id="MBC9798197.1"/>
    </source>
</evidence>
<feature type="domain" description="Glycoside hydrolase family 2" evidence="8">
    <location>
        <begin position="737"/>
        <end position="814"/>
    </location>
</feature>
<evidence type="ECO:0000259" key="5">
    <source>
        <dbReference type="Pfam" id="PF00703"/>
    </source>
</evidence>